<dbReference type="GO" id="GO:0004190">
    <property type="term" value="F:aspartic-type endopeptidase activity"/>
    <property type="evidence" value="ECO:0007669"/>
    <property type="project" value="InterPro"/>
</dbReference>
<dbReference type="InterPro" id="IPR032799">
    <property type="entry name" value="TAXi_C"/>
</dbReference>
<keyword evidence="4" id="KW-0732">Signal</keyword>
<dbReference type="PROSITE" id="PS51767">
    <property type="entry name" value="PEPTIDASE_A1"/>
    <property type="match status" value="1"/>
</dbReference>
<dbReference type="InterPro" id="IPR033121">
    <property type="entry name" value="PEPTIDASE_A1"/>
</dbReference>
<evidence type="ECO:0000313" key="6">
    <source>
        <dbReference type="Proteomes" id="UP000694853"/>
    </source>
</evidence>
<dbReference type="SUPFAM" id="SSF50630">
    <property type="entry name" value="Acid proteases"/>
    <property type="match status" value="1"/>
</dbReference>
<dbReference type="Gene3D" id="2.40.70.10">
    <property type="entry name" value="Acid Proteases"/>
    <property type="match status" value="2"/>
</dbReference>
<protein>
    <submittedName>
        <fullName evidence="7">Basic 7S globulin-like</fullName>
    </submittedName>
</protein>
<dbReference type="InterPro" id="IPR021109">
    <property type="entry name" value="Peptidase_aspartic_dom_sf"/>
</dbReference>
<evidence type="ECO:0000256" key="4">
    <source>
        <dbReference type="ARBA" id="ARBA00022729"/>
    </source>
</evidence>
<comment type="similarity">
    <text evidence="2">Belongs to the peptidase A1 family.</text>
</comment>
<evidence type="ECO:0000256" key="2">
    <source>
        <dbReference type="ARBA" id="ARBA00007447"/>
    </source>
</evidence>
<dbReference type="FunFam" id="2.40.70.10:FF:000096">
    <property type="entry name" value="Basic 7S globulin"/>
    <property type="match status" value="1"/>
</dbReference>
<dbReference type="KEGG" id="aprc:113847846"/>
<dbReference type="PANTHER" id="PTHR47965:SF44">
    <property type="entry name" value="7S GLOBULIN 2 SMALL SUBUNIT, PUTATIVE-RELATED"/>
    <property type="match status" value="1"/>
</dbReference>
<dbReference type="Pfam" id="PF14543">
    <property type="entry name" value="TAXi_N"/>
    <property type="match status" value="1"/>
</dbReference>
<dbReference type="Proteomes" id="UP000694853">
    <property type="component" value="Unplaced"/>
</dbReference>
<name>A0A8B8JNB5_ABRPR</name>
<organism evidence="6 7">
    <name type="scientific">Abrus precatorius</name>
    <name type="common">Indian licorice</name>
    <name type="synonym">Glycine abrus</name>
    <dbReference type="NCBI Taxonomy" id="3816"/>
    <lineage>
        <taxon>Eukaryota</taxon>
        <taxon>Viridiplantae</taxon>
        <taxon>Streptophyta</taxon>
        <taxon>Embryophyta</taxon>
        <taxon>Tracheophyta</taxon>
        <taxon>Spermatophyta</taxon>
        <taxon>Magnoliopsida</taxon>
        <taxon>eudicotyledons</taxon>
        <taxon>Gunneridae</taxon>
        <taxon>Pentapetalae</taxon>
        <taxon>rosids</taxon>
        <taxon>fabids</taxon>
        <taxon>Fabales</taxon>
        <taxon>Fabaceae</taxon>
        <taxon>Papilionoideae</taxon>
        <taxon>50 kb inversion clade</taxon>
        <taxon>NPAAA clade</taxon>
        <taxon>indigoferoid/millettioid clade</taxon>
        <taxon>Abreae</taxon>
        <taxon>Abrus</taxon>
    </lineage>
</organism>
<evidence type="ECO:0000259" key="5">
    <source>
        <dbReference type="PROSITE" id="PS51767"/>
    </source>
</evidence>
<sequence length="386" mass="41346">MFYTTVGIGTPPHNMDLVIHLGGENLWHDCSRPYNSSSKRHVDCESKKCPRGSTCSATGCIGPYKPGCAINDCDITITNPLSKFTSFETMVEDVIFLPHMQVPGFLSGCIDLNNGFSNVGLALQGLPKSSKGVIGLSRSKLALPTQLVSAYKLPPKFSLCFPSSNEKGFGNIFIGGSDHSQAESKFLQTTPLIINPVATGPLSIHGTPSIEYFIDVKSVKIDGHVVNLNPSLLSIDKKGNGGTKISTLTPFTELHTSLYKPFVQDFVNKAAVRKMKRVASVRPFEACFDSSTIGNGLPVPTIDLVLPGGVQWTIHGANSMVVTRKNVACLAFVDGGTKPRMSSSVEASIVIGGYQLEDNLLVFDIASSKLSFSSSLLLRNASCSHS</sequence>
<dbReference type="GO" id="GO:0005576">
    <property type="term" value="C:extracellular region"/>
    <property type="evidence" value="ECO:0007669"/>
    <property type="project" value="UniProtKB-SubCell"/>
</dbReference>
<dbReference type="InterPro" id="IPR001461">
    <property type="entry name" value="Aspartic_peptidase_A1"/>
</dbReference>
<evidence type="ECO:0000256" key="3">
    <source>
        <dbReference type="ARBA" id="ARBA00022525"/>
    </source>
</evidence>
<keyword evidence="3" id="KW-0964">Secreted</keyword>
<comment type="subcellular location">
    <subcellularLocation>
        <location evidence="1">Secreted</location>
        <location evidence="1">Extracellular space</location>
    </subcellularLocation>
</comment>
<dbReference type="OrthoDB" id="1882431at2759"/>
<feature type="domain" description="Peptidase A1" evidence="5">
    <location>
        <begin position="2"/>
        <end position="373"/>
    </location>
</feature>
<dbReference type="RefSeq" id="XP_027332942.1">
    <property type="nucleotide sequence ID" value="XM_027477141.1"/>
</dbReference>
<dbReference type="GeneID" id="113847846"/>
<evidence type="ECO:0000313" key="7">
    <source>
        <dbReference type="RefSeq" id="XP_027332942.1"/>
    </source>
</evidence>
<dbReference type="Pfam" id="PF14541">
    <property type="entry name" value="TAXi_C"/>
    <property type="match status" value="1"/>
</dbReference>
<accession>A0A8B8JNB5</accession>
<dbReference type="AlphaFoldDB" id="A0A8B8JNB5"/>
<dbReference type="GO" id="GO:0006508">
    <property type="term" value="P:proteolysis"/>
    <property type="evidence" value="ECO:0007669"/>
    <property type="project" value="InterPro"/>
</dbReference>
<dbReference type="FunFam" id="2.40.70.10:FF:000041">
    <property type="entry name" value="Basic 7S globulin"/>
    <property type="match status" value="1"/>
</dbReference>
<dbReference type="PANTHER" id="PTHR47965">
    <property type="entry name" value="ASPARTYL PROTEASE-RELATED"/>
    <property type="match status" value="1"/>
</dbReference>
<reference evidence="6" key="1">
    <citation type="journal article" date="2019" name="Toxins">
        <title>Detection of Abrin-Like and Prepropulchellin-Like Toxin Genes and Transcripts Using Whole Genome Sequencing and Full-Length Transcript Sequencing of Abrus precatorius.</title>
        <authorList>
            <person name="Hovde B.T."/>
            <person name="Daligault H.E."/>
            <person name="Hanschen E.R."/>
            <person name="Kunde Y.A."/>
            <person name="Johnson M.B."/>
            <person name="Starkenburg S.R."/>
            <person name="Johnson S.L."/>
        </authorList>
    </citation>
    <scope>NUCLEOTIDE SEQUENCE [LARGE SCALE GENOMIC DNA]</scope>
</reference>
<reference evidence="7" key="2">
    <citation type="submission" date="2025-08" db="UniProtKB">
        <authorList>
            <consortium name="RefSeq"/>
        </authorList>
    </citation>
    <scope>IDENTIFICATION</scope>
    <source>
        <tissue evidence="7">Young leaves</tissue>
    </source>
</reference>
<proteinExistence type="inferred from homology"/>
<evidence type="ECO:0000256" key="1">
    <source>
        <dbReference type="ARBA" id="ARBA00004239"/>
    </source>
</evidence>
<keyword evidence="6" id="KW-1185">Reference proteome</keyword>
<dbReference type="InterPro" id="IPR032861">
    <property type="entry name" value="TAXi_N"/>
</dbReference>
<gene>
    <name evidence="7" type="primary">LOC113847846</name>
</gene>